<dbReference type="EMBL" id="MT631576">
    <property type="protein sequence ID" value="QNO54359.1"/>
    <property type="molecule type" value="Genomic_DNA"/>
</dbReference>
<keyword evidence="1" id="KW-0812">Transmembrane</keyword>
<reference evidence="2" key="1">
    <citation type="submission" date="2020-06" db="EMBL/GenBank/DDBJ databases">
        <title>Unique genomic features of the anaerobic methanotrophic archaea.</title>
        <authorList>
            <person name="Chadwick G.L."/>
            <person name="Skennerton C.T."/>
            <person name="Laso-Perez R."/>
            <person name="Leu A.O."/>
            <person name="Speth D.R."/>
            <person name="Yu H."/>
            <person name="Morgan-Lang C."/>
            <person name="Hatzenpichler R."/>
            <person name="Goudeau D."/>
            <person name="Malmstrom R."/>
            <person name="Brazelton W.J."/>
            <person name="Woyke T."/>
            <person name="Hallam S.J."/>
            <person name="Tyson G.W."/>
            <person name="Wegener G."/>
            <person name="Boetius A."/>
            <person name="Orphan V."/>
        </authorList>
    </citation>
    <scope>NUCLEOTIDE SEQUENCE</scope>
</reference>
<keyword evidence="1" id="KW-1133">Transmembrane helix</keyword>
<dbReference type="AlphaFoldDB" id="A0A7G9Z275"/>
<feature type="transmembrane region" description="Helical" evidence="1">
    <location>
        <begin position="7"/>
        <end position="28"/>
    </location>
</feature>
<evidence type="ECO:0000256" key="1">
    <source>
        <dbReference type="SAM" id="Phobius"/>
    </source>
</evidence>
<evidence type="ECO:0000313" key="2">
    <source>
        <dbReference type="EMBL" id="QNO54359.1"/>
    </source>
</evidence>
<organism evidence="2">
    <name type="scientific">Candidatus Methanophaga sp. ANME-1 ERB7</name>
    <dbReference type="NCBI Taxonomy" id="2759913"/>
    <lineage>
        <taxon>Archaea</taxon>
        <taxon>Methanobacteriati</taxon>
        <taxon>Methanobacteriota</taxon>
        <taxon>Stenosarchaea group</taxon>
        <taxon>Methanomicrobia</taxon>
        <taxon>Candidatus Methanophagales</taxon>
        <taxon>Candidatus Methanophagaceae</taxon>
        <taxon>Candidatus Methanophaga</taxon>
    </lineage>
</organism>
<name>A0A7G9Z275_9EURY</name>
<sequence>MCAIINFLGLVFAFIGSIIVVIAGGIFAFQVKNGGVFINPERLRHSPLLAFIGMIFIAFGFLLQILALW</sequence>
<accession>A0A7G9Z275</accession>
<keyword evidence="1" id="KW-0472">Membrane</keyword>
<feature type="transmembrane region" description="Helical" evidence="1">
    <location>
        <begin position="48"/>
        <end position="68"/>
    </location>
</feature>
<gene>
    <name evidence="2" type="ORF">DIMBOPOO_00032</name>
</gene>
<protein>
    <submittedName>
        <fullName evidence="2">Uncharacterized protein</fullName>
    </submittedName>
</protein>
<proteinExistence type="predicted"/>